<name>A0ABR1Q0G0_9PEZI</name>
<sequence>MAVLRLTNVTNNETVHQRCLLVTGTCDDANTSKEDFVAVTIRDAFSKPSDPQNWPVAAGSNAFRCLLMLQPGPNAADFLLFHQGRVCATASLTLNYRPLLQLPPLNLAIMVAKDSPLVIDCPPAKRGAFTSAHSTLDAAISKLRMTAYMWQALLAEEFYSMDLGRRTFRLEEQWETDTTTLSHLQCDSGETTAGSVAKVHVVRSDRTVAELRDPGVAQQNHHGHNRSSLYQYFEQALRSHGTPFTSCTHPVVAGLVLDSHFSVSQSLILAHAAMGQSNPTGLSLGIFGSHLTCSWPRFLEEIPACLTDMNPTGDAFANDHGQCPTMQAACCYGQGSFLTQVAHAFGASQDTDFATASKAKIWRHRFIETSVGSSSRDLAGLSLRDALRLRMMDHFRVPFDERTTKSERRVLLLSAMVRFKDSKGQTAKELNYSNLDAGADTTGVSRPPTVFHIDQEELEKTYDRRKKWGLEVLGMNGNVQTISNIWPLLADQPFVKVPGTSLVFSKRSVKSREVDLEGDRLCRWATLLKRRYGDGNTTRLAYANRIDLRIGAIMDGAVVYFSDGTKCNCGQANQTSYGGHQAEDRALSEDESLDIRKVSVGSCRSGWGGALDGCRMTLASGAAWGAVNAGPTQVQHLEAHPDERIIGFYGQSQVGSGFTVEFGIITAPKSVVDGEDGLPRQIYDMPELQNLNDEGSDNEDDEDEEDEDDDEDHDDDEEDDDMDD</sequence>
<protein>
    <recommendedName>
        <fullName evidence="4">Zinc metalloproteinase</fullName>
    </recommendedName>
</protein>
<dbReference type="InterPro" id="IPR053002">
    <property type="entry name" value="Metalloproteinase_M10B"/>
</dbReference>
<dbReference type="RefSeq" id="XP_066695360.1">
    <property type="nucleotide sequence ID" value="XM_066848664.1"/>
</dbReference>
<dbReference type="PANTHER" id="PTHR21054:SF2">
    <property type="entry name" value="MIP04191P"/>
    <property type="match status" value="1"/>
</dbReference>
<dbReference type="InterPro" id="IPR021917">
    <property type="entry name" value="Unchr_Zn-peptidase-like"/>
</dbReference>
<feature type="compositionally biased region" description="Acidic residues" evidence="1">
    <location>
        <begin position="694"/>
        <end position="724"/>
    </location>
</feature>
<evidence type="ECO:0000313" key="3">
    <source>
        <dbReference type="Proteomes" id="UP001391051"/>
    </source>
</evidence>
<dbReference type="EMBL" id="JAQQWE010000008">
    <property type="protein sequence ID" value="KAK7943329.1"/>
    <property type="molecule type" value="Genomic_DNA"/>
</dbReference>
<dbReference type="Proteomes" id="UP001391051">
    <property type="component" value="Unassembled WGS sequence"/>
</dbReference>
<gene>
    <name evidence="2" type="ORF">PG986_012442</name>
</gene>
<dbReference type="GeneID" id="92081726"/>
<keyword evidence="3" id="KW-1185">Reference proteome</keyword>
<feature type="region of interest" description="Disordered" evidence="1">
    <location>
        <begin position="685"/>
        <end position="724"/>
    </location>
</feature>
<reference evidence="2 3" key="1">
    <citation type="submission" date="2023-01" db="EMBL/GenBank/DDBJ databases">
        <title>Analysis of 21 Apiospora genomes using comparative genomics revels a genus with tremendous synthesis potential of carbohydrate active enzymes and secondary metabolites.</title>
        <authorList>
            <person name="Sorensen T."/>
        </authorList>
    </citation>
    <scope>NUCLEOTIDE SEQUENCE [LARGE SCALE GENOMIC DNA]</scope>
    <source>
        <strain evidence="2 3">CBS 24483</strain>
    </source>
</reference>
<evidence type="ECO:0000256" key="1">
    <source>
        <dbReference type="SAM" id="MobiDB-lite"/>
    </source>
</evidence>
<dbReference type="PANTHER" id="PTHR21054">
    <property type="entry name" value="ZINC METALLOPROTEINASE-RELATED"/>
    <property type="match status" value="1"/>
</dbReference>
<evidence type="ECO:0008006" key="4">
    <source>
        <dbReference type="Google" id="ProtNLM"/>
    </source>
</evidence>
<proteinExistence type="predicted"/>
<comment type="caution">
    <text evidence="2">The sequence shown here is derived from an EMBL/GenBank/DDBJ whole genome shotgun (WGS) entry which is preliminary data.</text>
</comment>
<organism evidence="2 3">
    <name type="scientific">Apiospora aurea</name>
    <dbReference type="NCBI Taxonomy" id="335848"/>
    <lineage>
        <taxon>Eukaryota</taxon>
        <taxon>Fungi</taxon>
        <taxon>Dikarya</taxon>
        <taxon>Ascomycota</taxon>
        <taxon>Pezizomycotina</taxon>
        <taxon>Sordariomycetes</taxon>
        <taxon>Xylariomycetidae</taxon>
        <taxon>Amphisphaeriales</taxon>
        <taxon>Apiosporaceae</taxon>
        <taxon>Apiospora</taxon>
    </lineage>
</organism>
<evidence type="ECO:0000313" key="2">
    <source>
        <dbReference type="EMBL" id="KAK7943329.1"/>
    </source>
</evidence>
<accession>A0ABR1Q0G0</accession>
<dbReference type="Pfam" id="PF12044">
    <property type="entry name" value="Metallopep"/>
    <property type="match status" value="1"/>
</dbReference>